<evidence type="ECO:0000313" key="1">
    <source>
        <dbReference type="EMBL" id="MEV0969020.1"/>
    </source>
</evidence>
<evidence type="ECO:0000313" key="2">
    <source>
        <dbReference type="Proteomes" id="UP001551675"/>
    </source>
</evidence>
<proteinExistence type="predicted"/>
<protein>
    <submittedName>
        <fullName evidence="1">Yae1 family protein</fullName>
    </submittedName>
</protein>
<accession>A0ABV3GBL7</accession>
<organism evidence="1 2">
    <name type="scientific">Microtetraspora glauca</name>
    <dbReference type="NCBI Taxonomy" id="1996"/>
    <lineage>
        <taxon>Bacteria</taxon>
        <taxon>Bacillati</taxon>
        <taxon>Actinomycetota</taxon>
        <taxon>Actinomycetes</taxon>
        <taxon>Streptosporangiales</taxon>
        <taxon>Streptosporangiaceae</taxon>
        <taxon>Microtetraspora</taxon>
    </lineage>
</organism>
<name>A0ABV3GBL7_MICGL</name>
<sequence length="308" mass="33777">MPGIDHEMPIEFIRNSPMTAVELLRDAAGVQPPPFATAAVEAVDCTQLAPVEFRADSVVVLRDTEGAAQLALIVEVQNRHDTRKRYSWPVYATALRARLECATALMVICPDPPMARWSEQPISLGPSGTITPLAVHPGRIPLITDPDRARTCPELAVLSATAHAERPEIGLALEAMVAALETLDEERAKLYFNYVFSVLPTVARKHLEEIVTTTSHDYESMAGQYLSHWVDQGRQEGLQEGRAEGLQEGLQEGRAEGEAAAILAVLDARGLEISPDARDRITRCSDLHQLEAWIRRAVTVTSADDIFT</sequence>
<dbReference type="PANTHER" id="PTHR34613:SF1">
    <property type="entry name" value="SLL6017 PROTEIN"/>
    <property type="match status" value="1"/>
</dbReference>
<reference evidence="1 2" key="1">
    <citation type="submission" date="2024-06" db="EMBL/GenBank/DDBJ databases">
        <title>The Natural Products Discovery Center: Release of the First 8490 Sequenced Strains for Exploring Actinobacteria Biosynthetic Diversity.</title>
        <authorList>
            <person name="Kalkreuter E."/>
            <person name="Kautsar S.A."/>
            <person name="Yang D."/>
            <person name="Bader C.D."/>
            <person name="Teijaro C.N."/>
            <person name="Fluegel L."/>
            <person name="Davis C.M."/>
            <person name="Simpson J.R."/>
            <person name="Lauterbach L."/>
            <person name="Steele A.D."/>
            <person name="Gui C."/>
            <person name="Meng S."/>
            <person name="Li G."/>
            <person name="Viehrig K."/>
            <person name="Ye F."/>
            <person name="Su P."/>
            <person name="Kiefer A.F."/>
            <person name="Nichols A."/>
            <person name="Cepeda A.J."/>
            <person name="Yan W."/>
            <person name="Fan B."/>
            <person name="Jiang Y."/>
            <person name="Adhikari A."/>
            <person name="Zheng C.-J."/>
            <person name="Schuster L."/>
            <person name="Cowan T.M."/>
            <person name="Smanski M.J."/>
            <person name="Chevrette M.G."/>
            <person name="De Carvalho L.P.S."/>
            <person name="Shen B."/>
        </authorList>
    </citation>
    <scope>NUCLEOTIDE SEQUENCE [LARGE SCALE GENOMIC DNA]</scope>
    <source>
        <strain evidence="1 2">NPDC050100</strain>
    </source>
</reference>
<gene>
    <name evidence="1" type="ORF">AB0I59_10325</name>
</gene>
<dbReference type="RefSeq" id="WP_061258303.1">
    <property type="nucleotide sequence ID" value="NZ_JBFALK010000004.1"/>
</dbReference>
<dbReference type="Proteomes" id="UP001551675">
    <property type="component" value="Unassembled WGS sequence"/>
</dbReference>
<keyword evidence="2" id="KW-1185">Reference proteome</keyword>
<comment type="caution">
    <text evidence="1">The sequence shown here is derived from an EMBL/GenBank/DDBJ whole genome shotgun (WGS) entry which is preliminary data.</text>
</comment>
<dbReference type="PANTHER" id="PTHR34613">
    <property type="entry name" value="SLL0800 PROTEIN"/>
    <property type="match status" value="1"/>
</dbReference>
<dbReference type="EMBL" id="JBFALK010000004">
    <property type="protein sequence ID" value="MEV0969020.1"/>
    <property type="molecule type" value="Genomic_DNA"/>
</dbReference>